<comment type="caution">
    <text evidence="3">The sequence shown here is derived from an EMBL/GenBank/DDBJ whole genome shotgun (WGS) entry which is preliminary data.</text>
</comment>
<dbReference type="AlphaFoldDB" id="A0A1J8RHH1"/>
<evidence type="ECO:0000313" key="4">
    <source>
        <dbReference type="Proteomes" id="UP000183567"/>
    </source>
</evidence>
<proteinExistence type="predicted"/>
<name>A0A1J8RHH1_9AGAM</name>
<keyword evidence="2" id="KW-0472">Membrane</keyword>
<dbReference type="InterPro" id="IPR040410">
    <property type="entry name" value="UPF0658_Golgi"/>
</dbReference>
<keyword evidence="4" id="KW-1185">Reference proteome</keyword>
<dbReference type="OrthoDB" id="2448307at2759"/>
<evidence type="ECO:0000256" key="1">
    <source>
        <dbReference type="SAM" id="MobiDB-lite"/>
    </source>
</evidence>
<protein>
    <submittedName>
        <fullName evidence="3">Uncharacterized protein</fullName>
    </submittedName>
</protein>
<keyword evidence="2" id="KW-1133">Transmembrane helix</keyword>
<dbReference type="Proteomes" id="UP000183567">
    <property type="component" value="Unassembled WGS sequence"/>
</dbReference>
<gene>
    <name evidence="3" type="ORF">AZE42_02533</name>
</gene>
<organism evidence="3 4">
    <name type="scientific">Rhizopogon vesiculosus</name>
    <dbReference type="NCBI Taxonomy" id="180088"/>
    <lineage>
        <taxon>Eukaryota</taxon>
        <taxon>Fungi</taxon>
        <taxon>Dikarya</taxon>
        <taxon>Basidiomycota</taxon>
        <taxon>Agaricomycotina</taxon>
        <taxon>Agaricomycetes</taxon>
        <taxon>Agaricomycetidae</taxon>
        <taxon>Boletales</taxon>
        <taxon>Suillineae</taxon>
        <taxon>Rhizopogonaceae</taxon>
        <taxon>Rhizopogon</taxon>
    </lineage>
</organism>
<dbReference type="PANTHER" id="PTHR34391:SF2">
    <property type="entry name" value="TRP C-TERMINAL DOMAIN-CONTAINING PROTEIN"/>
    <property type="match status" value="1"/>
</dbReference>
<feature type="transmembrane region" description="Helical" evidence="2">
    <location>
        <begin position="29"/>
        <end position="47"/>
    </location>
</feature>
<dbReference type="GO" id="GO:0005794">
    <property type="term" value="C:Golgi apparatus"/>
    <property type="evidence" value="ECO:0007669"/>
    <property type="project" value="TreeGrafter"/>
</dbReference>
<keyword evidence="2" id="KW-0812">Transmembrane</keyword>
<evidence type="ECO:0000313" key="3">
    <source>
        <dbReference type="EMBL" id="OJA21250.1"/>
    </source>
</evidence>
<dbReference type="PANTHER" id="PTHR34391">
    <property type="entry name" value="UPF0658 GOLGI APPARATUS MEMBRANE PROTEIN C1952.10C-RELATED"/>
    <property type="match status" value="1"/>
</dbReference>
<feature type="compositionally biased region" description="Polar residues" evidence="1">
    <location>
        <begin position="125"/>
        <end position="147"/>
    </location>
</feature>
<reference evidence="3 4" key="1">
    <citation type="submission" date="2016-03" db="EMBL/GenBank/DDBJ databases">
        <title>Comparative genomics of the ectomycorrhizal sister species Rhizopogon vinicolor and Rhizopogon vesiculosus (Basidiomycota: Boletales) reveals a divergence of the mating type B locus.</title>
        <authorList>
            <person name="Mujic A.B."/>
            <person name="Kuo A."/>
            <person name="Tritt A."/>
            <person name="Lipzen A."/>
            <person name="Chen C."/>
            <person name="Johnson J."/>
            <person name="Sharma A."/>
            <person name="Barry K."/>
            <person name="Grigoriev I.V."/>
            <person name="Spatafora J.W."/>
        </authorList>
    </citation>
    <scope>NUCLEOTIDE SEQUENCE [LARGE SCALE GENOMIC DNA]</scope>
    <source>
        <strain evidence="3 4">AM-OR11-056</strain>
    </source>
</reference>
<feature type="region of interest" description="Disordered" evidence="1">
    <location>
        <begin position="114"/>
        <end position="217"/>
    </location>
</feature>
<feature type="compositionally biased region" description="Pro residues" evidence="1">
    <location>
        <begin position="181"/>
        <end position="192"/>
    </location>
</feature>
<evidence type="ECO:0000256" key="2">
    <source>
        <dbReference type="SAM" id="Phobius"/>
    </source>
</evidence>
<accession>A0A1J8RHH1</accession>
<sequence>MAVYLSVFALTHIFQLIMTVDAVYARNTLQFMSLIIFNLLFLFYTIIQISEVKNSSITPAGILHVPVNVLTDIIPAVISATEIVYIGLGRKIYNEFGWKVYKFHSRVVDITSQGKLRQRRHDCEQSSTPGSQSSAGTPIASMSSVISAKSAVGTGPPKRGRPKGSKTGMGRGALAAQQKRPSPPRLPPPPAPAVRIEPDYLVDVEGDETGLSTDTDG</sequence>
<dbReference type="EMBL" id="LVVM01000230">
    <property type="protein sequence ID" value="OJA21250.1"/>
    <property type="molecule type" value="Genomic_DNA"/>
</dbReference>